<protein>
    <recommendedName>
        <fullName evidence="2">C2H2-type domain-containing protein</fullName>
    </recommendedName>
</protein>
<feature type="compositionally biased region" description="Gly residues" evidence="1">
    <location>
        <begin position="1"/>
        <end position="10"/>
    </location>
</feature>
<feature type="domain" description="C2H2-type" evidence="2">
    <location>
        <begin position="85"/>
        <end position="106"/>
    </location>
</feature>
<dbReference type="EMBL" id="LN899819">
    <property type="protein sequence ID" value="CUV12713.1"/>
    <property type="molecule type" value="Genomic_DNA"/>
</dbReference>
<dbReference type="PROSITE" id="PS00028">
    <property type="entry name" value="ZINC_FINGER_C2H2_1"/>
    <property type="match status" value="1"/>
</dbReference>
<feature type="region of interest" description="Disordered" evidence="1">
    <location>
        <begin position="1"/>
        <end position="34"/>
    </location>
</feature>
<reference evidence="3" key="1">
    <citation type="submission" date="2015-10" db="EMBL/GenBank/DDBJ databases">
        <authorList>
            <person name="Gilbert D.G."/>
        </authorList>
    </citation>
    <scope>NUCLEOTIDE SEQUENCE</scope>
    <source>
        <strain evidence="3">Phyl III-seqv23</strain>
    </source>
</reference>
<evidence type="ECO:0000259" key="2">
    <source>
        <dbReference type="PROSITE" id="PS00028"/>
    </source>
</evidence>
<dbReference type="AlphaFoldDB" id="A0A0S4TRS6"/>
<proteinExistence type="predicted"/>
<name>A0A0S4TRS6_RALSL</name>
<accession>A0A0S4TRS6</accession>
<dbReference type="InterPro" id="IPR013087">
    <property type="entry name" value="Znf_C2H2_type"/>
</dbReference>
<gene>
    <name evidence="3" type="ORF">RUN39_v1_400014</name>
</gene>
<sequence length="233" mass="25820">MGRAGSGGRGVRPAPLQPVGQLGPRDAQRGRRRRQVAVGPLHGFFQQPLLQHRQRDGGALRLPAPVVRQLQQRGRIGRGGRRRRCRRCFASVRQRAHLAGHRRGQHFLVERLAADEHVRQVHQPRLRQDHAPLHRVLQLADIAWKAVVEQGLDRARGLKPRTLLAACLGACAGTAWAYDQPSVNIGGTSFFDGAPLPGGPGFYFVEYWLKQISDTRVNGVAVPGRKLTPARRS</sequence>
<organism evidence="3">
    <name type="scientific">Ralstonia solanacearum</name>
    <name type="common">Pseudomonas solanacearum</name>
    <dbReference type="NCBI Taxonomy" id="305"/>
    <lineage>
        <taxon>Bacteria</taxon>
        <taxon>Pseudomonadati</taxon>
        <taxon>Pseudomonadota</taxon>
        <taxon>Betaproteobacteria</taxon>
        <taxon>Burkholderiales</taxon>
        <taxon>Burkholderiaceae</taxon>
        <taxon>Ralstonia</taxon>
        <taxon>Ralstonia solanacearum species complex</taxon>
    </lineage>
</organism>
<evidence type="ECO:0000313" key="3">
    <source>
        <dbReference type="EMBL" id="CUV12713.1"/>
    </source>
</evidence>
<evidence type="ECO:0000256" key="1">
    <source>
        <dbReference type="SAM" id="MobiDB-lite"/>
    </source>
</evidence>